<dbReference type="InterPro" id="IPR008984">
    <property type="entry name" value="SMAD_FHA_dom_sf"/>
</dbReference>
<dbReference type="CDD" id="cd00060">
    <property type="entry name" value="FHA"/>
    <property type="match status" value="1"/>
</dbReference>
<comment type="caution">
    <text evidence="2">The sequence shown here is derived from an EMBL/GenBank/DDBJ whole genome shotgun (WGS) entry which is preliminary data.</text>
</comment>
<name>A0A545SSP3_9GAMM</name>
<dbReference type="PROSITE" id="PS50006">
    <property type="entry name" value="FHA_DOMAIN"/>
    <property type="match status" value="1"/>
</dbReference>
<dbReference type="OrthoDB" id="5953293at2"/>
<dbReference type="SMART" id="SM00240">
    <property type="entry name" value="FHA"/>
    <property type="match status" value="1"/>
</dbReference>
<sequence>MPFLRHWVNGNAISLYELGKTITLGRAKTCHIQLDDGTVSSAHAEIRPAGAGYEVADLGSTNGLRVNGEKVNHALLQAGDRLTIGTHEFEYLLQLPNNLDRTQKIRKSWIPGVYYTE</sequence>
<accession>A0A545SSP3</accession>
<dbReference type="Gene3D" id="2.60.200.20">
    <property type="match status" value="1"/>
</dbReference>
<dbReference type="InterPro" id="IPR050923">
    <property type="entry name" value="Cell_Proc_Reg/RNA_Proc"/>
</dbReference>
<evidence type="ECO:0000313" key="3">
    <source>
        <dbReference type="Proteomes" id="UP000319732"/>
    </source>
</evidence>
<evidence type="ECO:0000313" key="2">
    <source>
        <dbReference type="EMBL" id="TQV67982.1"/>
    </source>
</evidence>
<dbReference type="AlphaFoldDB" id="A0A545SSP3"/>
<evidence type="ECO:0000259" key="1">
    <source>
        <dbReference type="PROSITE" id="PS50006"/>
    </source>
</evidence>
<dbReference type="SUPFAM" id="SSF49879">
    <property type="entry name" value="SMAD/FHA domain"/>
    <property type="match status" value="1"/>
</dbReference>
<dbReference type="EMBL" id="VHSG01000032">
    <property type="protein sequence ID" value="TQV67982.1"/>
    <property type="molecule type" value="Genomic_DNA"/>
</dbReference>
<dbReference type="InterPro" id="IPR000253">
    <property type="entry name" value="FHA_dom"/>
</dbReference>
<dbReference type="Proteomes" id="UP000319732">
    <property type="component" value="Unassembled WGS sequence"/>
</dbReference>
<dbReference type="PANTHER" id="PTHR23308">
    <property type="entry name" value="NUCLEAR INHIBITOR OF PROTEIN PHOSPHATASE-1"/>
    <property type="match status" value="1"/>
</dbReference>
<keyword evidence="3" id="KW-1185">Reference proteome</keyword>
<organism evidence="2 3">
    <name type="scientific">Exilibacterium tricleocarpae</name>
    <dbReference type="NCBI Taxonomy" id="2591008"/>
    <lineage>
        <taxon>Bacteria</taxon>
        <taxon>Pseudomonadati</taxon>
        <taxon>Pseudomonadota</taxon>
        <taxon>Gammaproteobacteria</taxon>
        <taxon>Cellvibrionales</taxon>
        <taxon>Cellvibrionaceae</taxon>
        <taxon>Exilibacterium</taxon>
    </lineage>
</organism>
<protein>
    <submittedName>
        <fullName evidence="2">FHA domain-containing protein</fullName>
    </submittedName>
</protein>
<dbReference type="RefSeq" id="WP_142929576.1">
    <property type="nucleotide sequence ID" value="NZ_ML660108.1"/>
</dbReference>
<feature type="domain" description="FHA" evidence="1">
    <location>
        <begin position="22"/>
        <end position="71"/>
    </location>
</feature>
<gene>
    <name evidence="2" type="ORF">FKG94_24420</name>
</gene>
<reference evidence="2 3" key="1">
    <citation type="submission" date="2019-06" db="EMBL/GenBank/DDBJ databases">
        <title>Whole genome sequence for Cellvibrionaceae sp. R142.</title>
        <authorList>
            <person name="Wang G."/>
        </authorList>
    </citation>
    <scope>NUCLEOTIDE SEQUENCE [LARGE SCALE GENOMIC DNA]</scope>
    <source>
        <strain evidence="2 3">R142</strain>
    </source>
</reference>
<dbReference type="Pfam" id="PF00498">
    <property type="entry name" value="FHA"/>
    <property type="match status" value="1"/>
</dbReference>
<proteinExistence type="predicted"/>